<gene>
    <name evidence="1" type="ORF">FHS79_003151</name>
</gene>
<evidence type="ECO:0000313" key="1">
    <source>
        <dbReference type="EMBL" id="MBB6228953.1"/>
    </source>
</evidence>
<sequence length="66" mass="7094">MVDPTMFLKPRELRTAMLGTGLVPETMTGLGPRGIDRNFNPTFGPLPLTAVMSMDIARKSKAGAMS</sequence>
<reference evidence="1 2" key="1">
    <citation type="submission" date="2020-08" db="EMBL/GenBank/DDBJ databases">
        <title>Genomic Encyclopedia of Type Strains, Phase IV (KMG-IV): sequencing the most valuable type-strain genomes for metagenomic binning, comparative biology and taxonomic classification.</title>
        <authorList>
            <person name="Goeker M."/>
        </authorList>
    </citation>
    <scope>NUCLEOTIDE SEQUENCE [LARGE SCALE GENOMIC DNA]</scope>
    <source>
        <strain evidence="1 2">DSM 102189</strain>
    </source>
</reference>
<organism evidence="1 2">
    <name type="scientific">Polymorphobacter multimanifer</name>
    <dbReference type="NCBI Taxonomy" id="1070431"/>
    <lineage>
        <taxon>Bacteria</taxon>
        <taxon>Pseudomonadati</taxon>
        <taxon>Pseudomonadota</taxon>
        <taxon>Alphaproteobacteria</taxon>
        <taxon>Sphingomonadales</taxon>
        <taxon>Sphingosinicellaceae</taxon>
        <taxon>Polymorphobacter</taxon>
    </lineage>
</organism>
<accession>A0A841LD77</accession>
<comment type="caution">
    <text evidence="1">The sequence shown here is derived from an EMBL/GenBank/DDBJ whole genome shotgun (WGS) entry which is preliminary data.</text>
</comment>
<evidence type="ECO:0000313" key="2">
    <source>
        <dbReference type="Proteomes" id="UP000538147"/>
    </source>
</evidence>
<name>A0A841LD77_9SPHN</name>
<proteinExistence type="predicted"/>
<dbReference type="AlphaFoldDB" id="A0A841LD77"/>
<dbReference type="Proteomes" id="UP000538147">
    <property type="component" value="Unassembled WGS sequence"/>
</dbReference>
<keyword evidence="2" id="KW-1185">Reference proteome</keyword>
<dbReference type="RefSeq" id="WP_207792388.1">
    <property type="nucleotide sequence ID" value="NZ_BMOX01000016.1"/>
</dbReference>
<protein>
    <submittedName>
        <fullName evidence="1">Uncharacterized protein</fullName>
    </submittedName>
</protein>
<dbReference type="EMBL" id="JACIIV010000028">
    <property type="protein sequence ID" value="MBB6228953.1"/>
    <property type="molecule type" value="Genomic_DNA"/>
</dbReference>